<dbReference type="InterPro" id="IPR042538">
    <property type="entry name" value="Nucleoporin_Nup155_C_3"/>
</dbReference>
<feature type="domain" description="Nucleoporin Nup133/Nup155-like C-terminal" evidence="6">
    <location>
        <begin position="574"/>
        <end position="1234"/>
    </location>
</feature>
<dbReference type="GO" id="GO:0017056">
    <property type="term" value="F:structural constituent of nuclear pore"/>
    <property type="evidence" value="ECO:0000318"/>
    <property type="project" value="GO_Central"/>
</dbReference>
<evidence type="ECO:0000313" key="8">
    <source>
        <dbReference type="Ensembl" id="ENSCINP00000017244.3"/>
    </source>
</evidence>
<reference evidence="8" key="2">
    <citation type="journal article" date="2008" name="Genome Biol.">
        <title>Improved genome assembly and evidence-based global gene model set for the chordate Ciona intestinalis: new insight into intron and operon populations.</title>
        <authorList>
            <person name="Satou Y."/>
            <person name="Mineta K."/>
            <person name="Ogasawara M."/>
            <person name="Sasakura Y."/>
            <person name="Shoguchi E."/>
            <person name="Ueno K."/>
            <person name="Yamada L."/>
            <person name="Matsumoto J."/>
            <person name="Wasserscheid J."/>
            <person name="Dewar K."/>
            <person name="Wiley G.B."/>
            <person name="Macmil S.L."/>
            <person name="Roe B.A."/>
            <person name="Zeller R.W."/>
            <person name="Hastings K.E."/>
            <person name="Lemaire P."/>
            <person name="Lindquist E."/>
            <person name="Endo T."/>
            <person name="Hotta K."/>
            <person name="Inaba K."/>
        </authorList>
    </citation>
    <scope>NUCLEOTIDE SEQUENCE [LARGE SCALE GENOMIC DNA]</scope>
    <source>
        <strain evidence="8">wild type</strain>
    </source>
</reference>
<dbReference type="GO" id="GO:0006405">
    <property type="term" value="P:RNA export from nucleus"/>
    <property type="evidence" value="ECO:0000318"/>
    <property type="project" value="GO_Central"/>
</dbReference>
<feature type="domain" description="Nucleoporin Nup133/Nup155-like N-terminal" evidence="7">
    <location>
        <begin position="2"/>
        <end position="389"/>
    </location>
</feature>
<name>F6TRN8_CIOIN</name>
<dbReference type="OMA" id="SWAPFQK"/>
<evidence type="ECO:0000256" key="4">
    <source>
        <dbReference type="ARBA" id="ARBA00023242"/>
    </source>
</evidence>
<dbReference type="AlphaFoldDB" id="F6TRN8"/>
<evidence type="ECO:0000256" key="2">
    <source>
        <dbReference type="ARBA" id="ARBA00007373"/>
    </source>
</evidence>
<dbReference type="Gene3D" id="1.25.40.440">
    <property type="entry name" value="Nucleoporin, helical domain, central subdomain"/>
    <property type="match status" value="1"/>
</dbReference>
<keyword evidence="3" id="KW-0813">Transport</keyword>
<feature type="region of interest" description="Disordered" evidence="5">
    <location>
        <begin position="504"/>
        <end position="564"/>
    </location>
</feature>
<dbReference type="GeneTree" id="ENSGT00390000016532"/>
<reference evidence="8" key="3">
    <citation type="submission" date="2025-08" db="UniProtKB">
        <authorList>
            <consortium name="Ensembl"/>
        </authorList>
    </citation>
    <scope>IDENTIFICATION</scope>
</reference>
<dbReference type="FunFam" id="1.25.40.440:FF:000001">
    <property type="entry name" value="Nuclear pore complex subunit"/>
    <property type="match status" value="1"/>
</dbReference>
<dbReference type="InterPro" id="IPR014908">
    <property type="entry name" value="Nucleoporin_Nup133/Nup155_N"/>
</dbReference>
<dbReference type="InterPro" id="IPR004870">
    <property type="entry name" value="Nucleoporin_Nup155"/>
</dbReference>
<evidence type="ECO:0000256" key="3">
    <source>
        <dbReference type="ARBA" id="ARBA00022448"/>
    </source>
</evidence>
<sequence>MQCNCIMGIFPSIRRAWLTVDSDIFVWRYLDGDDLAYFDGLSETILSIALVQPKQGIFKDHIKYLLVLATPLDIVMLGVSFADGDINSEMRLLPDALFSLPSDGSYITNIVGSHNGRIFMGGRDGFLYEIAYQASGGWFSRKCNKINHSRSRLSFLVPSLLNVWLSEEDSISQLVVDDTRNILYTRSEKGTITVYDLGQDGWGMSCVAQSSLDSIRRRAVAIASGIEPSNLNELVHIAAVTLQESRQINLVAVTQAAFNLYQNTLKPGVRLYFITCQPPTLPPQPTTPSTTSPKQNLNINKFITRPSGLYLVHVRLPPGFTGSSVQRPTTVHSAHYNAGTLLLSSTTGDDGVLWCINNDMFAFDAMLRETKINFRLDGRSWAIAEVANPPSPLSLAALPSDAPPLPPQIFPTQGCHVFHKLRPVDQLRNLLNHFDPDSNTIHKFFQIYNQGEAACCCIILSSSFVPSDRVIIDKAVAALMHHGGVALPKVSTNQLPSSLAHHTMEPMSPISGTHRQSTLMRTPGGLPVISTPMPGSHPPPLSRDARSPQQHPQSPVQQPAVDPNQVTFYSERQEGVFKMFSRIVRPLWEGRLVEDFVVSRVDEGTISLVIDHLVSLRSFLSKHCLSQPSGRGDFPNSFDRSSFSSYCYCCGGILKLYLLFINFLAEEAHVLEIRSLKQLHSLCDQSIQVFGLWRLLLHHQIHVLFEALDKQAQPSLKLMTFSDVVLSGDSVCKALISALVGQYIDDHSTIDLSSQLRDICPNLYSPDDAICSKASELMSLARTSEAHHRDEQLHEAAKLFQQVAYSVNLPHVIQQYYAVRFYSGVVELCLLAAHKRDEEGLALRLYLSLSSGDEDVDPLVRKSYVASFYDRISCYKCITDMLDGLMVAAEGQLQSPSVPSQPGPPQPLINNENGVGNLTPEEAQHHLALNSEDELFHITLYEWMLRMHLTTQLLKVSSPFVEPFLKRVASSQENNSTLFGSMGTDLLWQYYERAGQFMKAAEILVHLAEKPGSDRDLVKRIEYLSRAKMNSKSSTSHKSNRGKGQILQELEEKLEVAQIQLSTMENLKQLSEHEACEKLNFQLVDVTTLYSEFADPFQLAECKLSIVHCAGLHDPNLVEALWQNIIEHELSKSNNSDTSVLLQHKMVELTKRYMASQRYFPIEFVVGLLEKISCSRGWILNWGVTCFLEARYSLSNLLNVYENVHSQKLDCWSTLGSPHHLLYVVNELISLFLDN</sequence>
<dbReference type="Gene3D" id="1.20.58.1780">
    <property type="match status" value="1"/>
</dbReference>
<dbReference type="Gene3D" id="1.20.120.1880">
    <property type="entry name" value="Nucleoporin, helical C-terminal domain"/>
    <property type="match status" value="1"/>
</dbReference>
<evidence type="ECO:0000259" key="7">
    <source>
        <dbReference type="Pfam" id="PF08801"/>
    </source>
</evidence>
<reference evidence="9" key="1">
    <citation type="journal article" date="2002" name="Science">
        <title>The draft genome of Ciona intestinalis: insights into chordate and vertebrate origins.</title>
        <authorList>
            <person name="Dehal P."/>
            <person name="Satou Y."/>
            <person name="Campbell R.K."/>
            <person name="Chapman J."/>
            <person name="Degnan B."/>
            <person name="De Tomaso A."/>
            <person name="Davidson B."/>
            <person name="Di Gregorio A."/>
            <person name="Gelpke M."/>
            <person name="Goodstein D.M."/>
            <person name="Harafuji N."/>
            <person name="Hastings K.E."/>
            <person name="Ho I."/>
            <person name="Hotta K."/>
            <person name="Huang W."/>
            <person name="Kawashima T."/>
            <person name="Lemaire P."/>
            <person name="Martinez D."/>
            <person name="Meinertzhagen I.A."/>
            <person name="Necula S."/>
            <person name="Nonaka M."/>
            <person name="Putnam N."/>
            <person name="Rash S."/>
            <person name="Saiga H."/>
            <person name="Satake M."/>
            <person name="Terry A."/>
            <person name="Yamada L."/>
            <person name="Wang H.G."/>
            <person name="Awazu S."/>
            <person name="Azumi K."/>
            <person name="Boore J."/>
            <person name="Branno M."/>
            <person name="Chin-Bow S."/>
            <person name="DeSantis R."/>
            <person name="Doyle S."/>
            <person name="Francino P."/>
            <person name="Keys D.N."/>
            <person name="Haga S."/>
            <person name="Hayashi H."/>
            <person name="Hino K."/>
            <person name="Imai K.S."/>
            <person name="Inaba K."/>
            <person name="Kano S."/>
            <person name="Kobayashi K."/>
            <person name="Kobayashi M."/>
            <person name="Lee B.I."/>
            <person name="Makabe K.W."/>
            <person name="Manohar C."/>
            <person name="Matassi G."/>
            <person name="Medina M."/>
            <person name="Mochizuki Y."/>
            <person name="Mount S."/>
            <person name="Morishita T."/>
            <person name="Miura S."/>
            <person name="Nakayama A."/>
            <person name="Nishizaka S."/>
            <person name="Nomoto H."/>
            <person name="Ohta F."/>
            <person name="Oishi K."/>
            <person name="Rigoutsos I."/>
            <person name="Sano M."/>
            <person name="Sasaki A."/>
            <person name="Sasakura Y."/>
            <person name="Shoguchi E."/>
            <person name="Shin-i T."/>
            <person name="Spagnuolo A."/>
            <person name="Stainier D."/>
            <person name="Suzuki M.M."/>
            <person name="Tassy O."/>
            <person name="Takatori N."/>
            <person name="Tokuoka M."/>
            <person name="Yagi K."/>
            <person name="Yoshizaki F."/>
            <person name="Wada S."/>
            <person name="Zhang C."/>
            <person name="Hyatt P.D."/>
            <person name="Larimer F."/>
            <person name="Detter C."/>
            <person name="Doggett N."/>
            <person name="Glavina T."/>
            <person name="Hawkins T."/>
            <person name="Richardson P."/>
            <person name="Lucas S."/>
            <person name="Kohara Y."/>
            <person name="Levine M."/>
            <person name="Satoh N."/>
            <person name="Rokhsar D.S."/>
        </authorList>
    </citation>
    <scope>NUCLEOTIDE SEQUENCE [LARGE SCALE GENOMIC DNA]</scope>
</reference>
<feature type="compositionally biased region" description="Polar residues" evidence="5">
    <location>
        <begin position="510"/>
        <end position="520"/>
    </location>
</feature>
<comment type="subcellular location">
    <subcellularLocation>
        <location evidence="1">Nucleus</location>
    </subcellularLocation>
</comment>
<dbReference type="PANTHER" id="PTHR10350">
    <property type="entry name" value="NUCLEAR PORE COMPLEX PROTEIN NUP155"/>
    <property type="match status" value="1"/>
</dbReference>
<dbReference type="FunCoup" id="F6TRN8">
    <property type="interactions" value="1130"/>
</dbReference>
<evidence type="ECO:0000259" key="6">
    <source>
        <dbReference type="Pfam" id="PF03177"/>
    </source>
</evidence>
<dbReference type="GO" id="GO:0036228">
    <property type="term" value="P:protein localization to nuclear inner membrane"/>
    <property type="evidence" value="ECO:0000318"/>
    <property type="project" value="GO_Central"/>
</dbReference>
<dbReference type="PANTHER" id="PTHR10350:SF6">
    <property type="entry name" value="NUCLEAR PORE COMPLEX PROTEIN NUP155"/>
    <property type="match status" value="1"/>
</dbReference>
<keyword evidence="9" id="KW-1185">Reference proteome</keyword>
<dbReference type="Proteomes" id="UP000008144">
    <property type="component" value="Chromosome 11"/>
</dbReference>
<dbReference type="Pfam" id="PF08801">
    <property type="entry name" value="Nucleoporin_N"/>
    <property type="match status" value="1"/>
</dbReference>
<dbReference type="Gene3D" id="1.25.40.450">
    <property type="entry name" value="Nucleoporin, helical domain, N-terminal subdomain"/>
    <property type="match status" value="1"/>
</dbReference>
<dbReference type="STRING" id="7719.ENSCINP00000017244"/>
<evidence type="ECO:0008006" key="10">
    <source>
        <dbReference type="Google" id="ProtNLM"/>
    </source>
</evidence>
<dbReference type="GO" id="GO:0006606">
    <property type="term" value="P:protein import into nucleus"/>
    <property type="evidence" value="ECO:0000318"/>
    <property type="project" value="GO_Central"/>
</dbReference>
<comment type="similarity">
    <text evidence="2">Belongs to the non-repetitive/WGA-negative nucleoporin family.</text>
</comment>
<dbReference type="InParanoid" id="F6TRN8"/>
<dbReference type="Pfam" id="PF03177">
    <property type="entry name" value="Nucleoporin_C"/>
    <property type="match status" value="1"/>
</dbReference>
<dbReference type="InterPro" id="IPR042533">
    <property type="entry name" value="Nucleoporin_Nup155_C_1"/>
</dbReference>
<dbReference type="EMBL" id="EAAA01000789">
    <property type="status" value="NOT_ANNOTATED_CDS"/>
    <property type="molecule type" value="Genomic_DNA"/>
</dbReference>
<dbReference type="InterPro" id="IPR042537">
    <property type="entry name" value="Nucleoporin_Nup155_C_2"/>
</dbReference>
<evidence type="ECO:0000256" key="1">
    <source>
        <dbReference type="ARBA" id="ARBA00004123"/>
    </source>
</evidence>
<dbReference type="InterPro" id="IPR007187">
    <property type="entry name" value="Nucleoporin_Nup133/Nup155_C"/>
</dbReference>
<organism evidence="8 9">
    <name type="scientific">Ciona intestinalis</name>
    <name type="common">Transparent sea squirt</name>
    <name type="synonym">Ascidia intestinalis</name>
    <dbReference type="NCBI Taxonomy" id="7719"/>
    <lineage>
        <taxon>Eukaryota</taxon>
        <taxon>Metazoa</taxon>
        <taxon>Chordata</taxon>
        <taxon>Tunicata</taxon>
        <taxon>Ascidiacea</taxon>
        <taxon>Phlebobranchia</taxon>
        <taxon>Cionidae</taxon>
        <taxon>Ciona</taxon>
    </lineage>
</organism>
<reference evidence="8" key="4">
    <citation type="submission" date="2025-09" db="UniProtKB">
        <authorList>
            <consortium name="Ensembl"/>
        </authorList>
    </citation>
    <scope>IDENTIFICATION</scope>
</reference>
<accession>F6TRN8</accession>
<protein>
    <recommendedName>
        <fullName evidence="10">Nucleoporin Nup133/Nup155-like N-terminal domain-containing protein</fullName>
    </recommendedName>
</protein>
<dbReference type="GO" id="GO:0000972">
    <property type="term" value="P:transcription-dependent tethering of RNA polymerase II gene DNA at nuclear periphery"/>
    <property type="evidence" value="ECO:0000318"/>
    <property type="project" value="GO_Central"/>
</dbReference>
<keyword evidence="4" id="KW-0539">Nucleus</keyword>
<proteinExistence type="inferred from homology"/>
<dbReference type="HOGENOM" id="CLU_000429_0_0_1"/>
<evidence type="ECO:0000256" key="5">
    <source>
        <dbReference type="SAM" id="MobiDB-lite"/>
    </source>
</evidence>
<dbReference type="Ensembl" id="ENSCINT00000017244.3">
    <property type="protein sequence ID" value="ENSCINP00000017244.3"/>
    <property type="gene ID" value="ENSCING00000008457.3"/>
</dbReference>
<dbReference type="GO" id="GO:0044611">
    <property type="term" value="C:nuclear pore inner ring"/>
    <property type="evidence" value="ECO:0000318"/>
    <property type="project" value="GO_Central"/>
</dbReference>
<feature type="compositionally biased region" description="Low complexity" evidence="5">
    <location>
        <begin position="547"/>
        <end position="559"/>
    </location>
</feature>
<evidence type="ECO:0000313" key="9">
    <source>
        <dbReference type="Proteomes" id="UP000008144"/>
    </source>
</evidence>